<keyword evidence="3" id="KW-1185">Reference proteome</keyword>
<evidence type="ECO:0000313" key="2">
    <source>
        <dbReference type="EMBL" id="AQT66983.1"/>
    </source>
</evidence>
<dbReference type="Pfam" id="PF07963">
    <property type="entry name" value="N_methyl"/>
    <property type="match status" value="1"/>
</dbReference>
<dbReference type="Proteomes" id="UP000189674">
    <property type="component" value="Chromosome"/>
</dbReference>
<organism evidence="2 3">
    <name type="scientific">Anaerohalosphaera lusitana</name>
    <dbReference type="NCBI Taxonomy" id="1936003"/>
    <lineage>
        <taxon>Bacteria</taxon>
        <taxon>Pseudomonadati</taxon>
        <taxon>Planctomycetota</taxon>
        <taxon>Phycisphaerae</taxon>
        <taxon>Sedimentisphaerales</taxon>
        <taxon>Anaerohalosphaeraceae</taxon>
        <taxon>Anaerohalosphaera</taxon>
    </lineage>
</organism>
<proteinExistence type="predicted"/>
<accession>A0A1U9NGC7</accession>
<dbReference type="Gene3D" id="3.30.700.10">
    <property type="entry name" value="Glycoprotein, Type 4 Pilin"/>
    <property type="match status" value="1"/>
</dbReference>
<protein>
    <submittedName>
        <fullName evidence="2">Type II secretion system protein G</fullName>
    </submittedName>
</protein>
<dbReference type="NCBIfam" id="TIGR02532">
    <property type="entry name" value="IV_pilin_GFxxxE"/>
    <property type="match status" value="1"/>
</dbReference>
<dbReference type="OrthoDB" id="241541at2"/>
<dbReference type="STRING" id="1936003.STSP2_00121"/>
<dbReference type="KEGG" id="alus:STSP2_00121"/>
<dbReference type="InterPro" id="IPR045584">
    <property type="entry name" value="Pilin-like"/>
</dbReference>
<dbReference type="EMBL" id="CP019791">
    <property type="protein sequence ID" value="AQT66983.1"/>
    <property type="molecule type" value="Genomic_DNA"/>
</dbReference>
<dbReference type="RefSeq" id="WP_146658863.1">
    <property type="nucleotide sequence ID" value="NZ_CP019791.1"/>
</dbReference>
<evidence type="ECO:0000256" key="1">
    <source>
        <dbReference type="SAM" id="Phobius"/>
    </source>
</evidence>
<dbReference type="SUPFAM" id="SSF54523">
    <property type="entry name" value="Pili subunits"/>
    <property type="match status" value="1"/>
</dbReference>
<dbReference type="AlphaFoldDB" id="A0A1U9NGC7"/>
<name>A0A1U9NGC7_9BACT</name>
<dbReference type="PANTHER" id="PTHR30093">
    <property type="entry name" value="GENERAL SECRETION PATHWAY PROTEIN G"/>
    <property type="match status" value="1"/>
</dbReference>
<sequence>MRRQDRPKAFTLIELLVVIAIIALLLSIMMPALGIVKEKAKAVVCQSQVRDWGLAWTLYANDHDGTNLNHESAYFWFYKIAPYFSSSNFADNRGSAEGAMEVLVCPSTKPWSDAGNNSFGWGGYGRADMCWEWRRSADQGDDGSYTQGSYIASNWMMSNTGNANAYENISEAKSDAPILADGGFLRVSPTSEEAETSTELVNLQGDGKGDNLPMSDSIERLLLDRHGMATNVVFADAHAERVDLEDMWSLKWHKSFERVDKLELPSR</sequence>
<keyword evidence="1" id="KW-1133">Transmembrane helix</keyword>
<gene>
    <name evidence="2" type="ORF">STSP2_00121</name>
</gene>
<keyword evidence="1" id="KW-0812">Transmembrane</keyword>
<feature type="transmembrane region" description="Helical" evidence="1">
    <location>
        <begin position="12"/>
        <end position="36"/>
    </location>
</feature>
<keyword evidence="1" id="KW-0472">Membrane</keyword>
<dbReference type="InterPro" id="IPR012902">
    <property type="entry name" value="N_methyl_site"/>
</dbReference>
<evidence type="ECO:0000313" key="3">
    <source>
        <dbReference type="Proteomes" id="UP000189674"/>
    </source>
</evidence>
<reference evidence="3" key="1">
    <citation type="submission" date="2017-02" db="EMBL/GenBank/DDBJ databases">
        <title>Comparative genomics and description of representatives of a novel lineage of planctomycetes thriving in anoxic sediments.</title>
        <authorList>
            <person name="Spring S."/>
            <person name="Bunk B."/>
            <person name="Sproer C."/>
        </authorList>
    </citation>
    <scope>NUCLEOTIDE SEQUENCE [LARGE SCALE GENOMIC DNA]</scope>
    <source>
        <strain evidence="3">ST-NAGAB-D1</strain>
    </source>
</reference>